<dbReference type="SUPFAM" id="SSF50370">
    <property type="entry name" value="Ricin B-like lectins"/>
    <property type="match status" value="1"/>
</dbReference>
<proteinExistence type="predicted"/>
<organism evidence="2 3">
    <name type="scientific">Blyttiomyces helicus</name>
    <dbReference type="NCBI Taxonomy" id="388810"/>
    <lineage>
        <taxon>Eukaryota</taxon>
        <taxon>Fungi</taxon>
        <taxon>Fungi incertae sedis</taxon>
        <taxon>Chytridiomycota</taxon>
        <taxon>Chytridiomycota incertae sedis</taxon>
        <taxon>Chytridiomycetes</taxon>
        <taxon>Chytridiomycetes incertae sedis</taxon>
        <taxon>Blyttiomyces</taxon>
    </lineage>
</organism>
<sequence length="164" mass="17934">MTYLNKTMDFPVPPAYSPPASLAWAPPPTHLPHGARIVLRPATNPNFHLTTTHDRHVVVSHSPAVWCIQHTNGGEYVILRHEVSGRVLDVPGGSIACGTVLMTWEHNGGANQLFAFERVEGKQGVCLLRAKGSGMVVDLRVAEGDAVQWVFNGGRNQEWIVQIV</sequence>
<reference evidence="3" key="1">
    <citation type="journal article" date="2018" name="Nat. Microbiol.">
        <title>Leveraging single-cell genomics to expand the fungal tree of life.</title>
        <authorList>
            <person name="Ahrendt S.R."/>
            <person name="Quandt C.A."/>
            <person name="Ciobanu D."/>
            <person name="Clum A."/>
            <person name="Salamov A."/>
            <person name="Andreopoulos B."/>
            <person name="Cheng J.F."/>
            <person name="Woyke T."/>
            <person name="Pelin A."/>
            <person name="Henrissat B."/>
            <person name="Reynolds N.K."/>
            <person name="Benny G.L."/>
            <person name="Smith M.E."/>
            <person name="James T.Y."/>
            <person name="Grigoriev I.V."/>
        </authorList>
    </citation>
    <scope>NUCLEOTIDE SEQUENCE [LARGE SCALE GENOMIC DNA]</scope>
</reference>
<feature type="domain" description="Ricin B lectin" evidence="1">
    <location>
        <begin position="66"/>
        <end position="140"/>
    </location>
</feature>
<dbReference type="AlphaFoldDB" id="A0A4P9WBC3"/>
<dbReference type="CDD" id="cd00161">
    <property type="entry name" value="beta-trefoil_Ricin-like"/>
    <property type="match status" value="1"/>
</dbReference>
<dbReference type="Pfam" id="PF14200">
    <property type="entry name" value="RicinB_lectin_2"/>
    <property type="match status" value="1"/>
</dbReference>
<keyword evidence="3" id="KW-1185">Reference proteome</keyword>
<dbReference type="Proteomes" id="UP000269721">
    <property type="component" value="Unassembled WGS sequence"/>
</dbReference>
<evidence type="ECO:0000259" key="1">
    <source>
        <dbReference type="Pfam" id="PF14200"/>
    </source>
</evidence>
<dbReference type="InterPro" id="IPR035992">
    <property type="entry name" value="Ricin_B-like_lectins"/>
</dbReference>
<accession>A0A4P9WBC3</accession>
<evidence type="ECO:0000313" key="2">
    <source>
        <dbReference type="EMBL" id="RKO88895.1"/>
    </source>
</evidence>
<name>A0A4P9WBC3_9FUNG</name>
<dbReference type="EMBL" id="KZ996415">
    <property type="protein sequence ID" value="RKO88895.1"/>
    <property type="molecule type" value="Genomic_DNA"/>
</dbReference>
<protein>
    <recommendedName>
        <fullName evidence="1">Ricin B lectin domain-containing protein</fullName>
    </recommendedName>
</protein>
<dbReference type="Gene3D" id="2.80.10.50">
    <property type="match status" value="1"/>
</dbReference>
<dbReference type="InterPro" id="IPR000772">
    <property type="entry name" value="Ricin_B_lectin"/>
</dbReference>
<gene>
    <name evidence="2" type="ORF">BDK51DRAFT_37263</name>
</gene>
<evidence type="ECO:0000313" key="3">
    <source>
        <dbReference type="Proteomes" id="UP000269721"/>
    </source>
</evidence>